<dbReference type="HOGENOM" id="CLU_067347_1_2_9"/>
<dbReference type="SUPFAM" id="SSF89550">
    <property type="entry name" value="PHP domain-like"/>
    <property type="match status" value="1"/>
</dbReference>
<dbReference type="AlphaFoldDB" id="G5IGQ6"/>
<dbReference type="RefSeq" id="WP_006780663.1">
    <property type="nucleotide sequence ID" value="NZ_CP040506.1"/>
</dbReference>
<reference evidence="2 3" key="1">
    <citation type="submission" date="2011-08" db="EMBL/GenBank/DDBJ databases">
        <title>The Genome Sequence of Clostridium hathewayi WAL-18680.</title>
        <authorList>
            <consortium name="The Broad Institute Genome Sequencing Platform"/>
            <person name="Earl A."/>
            <person name="Ward D."/>
            <person name="Feldgarden M."/>
            <person name="Gevers D."/>
            <person name="Finegold S.M."/>
            <person name="Summanen P.H."/>
            <person name="Molitoris D.R."/>
            <person name="Song M."/>
            <person name="Daigneault M."/>
            <person name="Allen-Vercoe E."/>
            <person name="Young S.K."/>
            <person name="Zeng Q."/>
            <person name="Gargeya S."/>
            <person name="Fitzgerald M."/>
            <person name="Haas B."/>
            <person name="Abouelleil A."/>
            <person name="Alvarado L."/>
            <person name="Arachchi H.M."/>
            <person name="Berlin A."/>
            <person name="Brown A."/>
            <person name="Chapman S.B."/>
            <person name="Chen Z."/>
            <person name="Dunbar C."/>
            <person name="Freedman E."/>
            <person name="Gearin G."/>
            <person name="Gellesch M."/>
            <person name="Goldberg J."/>
            <person name="Griggs A."/>
            <person name="Gujja S."/>
            <person name="Heiman D."/>
            <person name="Howarth C."/>
            <person name="Larson L."/>
            <person name="Lui A."/>
            <person name="MacDonald P.J.P."/>
            <person name="Montmayeur A."/>
            <person name="Murphy C."/>
            <person name="Neiman D."/>
            <person name="Pearson M."/>
            <person name="Priest M."/>
            <person name="Roberts A."/>
            <person name="Saif S."/>
            <person name="Shea T."/>
            <person name="Shenoy N."/>
            <person name="Sisk P."/>
            <person name="Stolte C."/>
            <person name="Sykes S."/>
            <person name="Wortman J."/>
            <person name="Nusbaum C."/>
            <person name="Birren B."/>
        </authorList>
    </citation>
    <scope>NUCLEOTIDE SEQUENCE [LARGE SCALE GENOMIC DNA]</scope>
    <source>
        <strain evidence="2 3">WAL-18680</strain>
    </source>
</reference>
<dbReference type="GO" id="GO:0004534">
    <property type="term" value="F:5'-3' RNA exonuclease activity"/>
    <property type="evidence" value="ECO:0007669"/>
    <property type="project" value="TreeGrafter"/>
</dbReference>
<dbReference type="SMART" id="SM00481">
    <property type="entry name" value="POLIIIAc"/>
    <property type="match status" value="1"/>
</dbReference>
<dbReference type="PATRIC" id="fig|742737.3.peg.2695"/>
<gene>
    <name evidence="2" type="ORF">HMPREF9473_02684</name>
</gene>
<dbReference type="Gene3D" id="3.20.20.140">
    <property type="entry name" value="Metal-dependent hydrolases"/>
    <property type="match status" value="1"/>
</dbReference>
<dbReference type="Gene3D" id="1.10.150.650">
    <property type="match status" value="1"/>
</dbReference>
<dbReference type="PANTHER" id="PTHR42924:SF3">
    <property type="entry name" value="POLYMERASE_HISTIDINOL PHOSPHATASE N-TERMINAL DOMAIN-CONTAINING PROTEIN"/>
    <property type="match status" value="1"/>
</dbReference>
<dbReference type="CDD" id="cd07438">
    <property type="entry name" value="PHP_HisPPase_AMP"/>
    <property type="match status" value="1"/>
</dbReference>
<protein>
    <recommendedName>
        <fullName evidence="1">Polymerase/histidinol phosphatase N-terminal domain-containing protein</fullName>
    </recommendedName>
</protein>
<name>G5IGQ6_9FIRM</name>
<keyword evidence="3" id="KW-1185">Reference proteome</keyword>
<evidence type="ECO:0000313" key="2">
    <source>
        <dbReference type="EMBL" id="EHI59377.1"/>
    </source>
</evidence>
<dbReference type="Proteomes" id="UP000005384">
    <property type="component" value="Unassembled WGS sequence"/>
</dbReference>
<sequence length="294" mass="32914">MLDLHMHSNISLDGEFSPERLAELCREHGMKLVSLTDHNSVRGILPFMEKARECGITVLPGVELDCTCDGLDLHLLGYGIDVTDKRYLEVEEEILEQKRASSRERMNILSGLGICFDEEKVLALAHDGIVVGEMIAEAALADERNMGNPILEPYRKGGARGDNPNVNFFWDFCSQGKPAFLPVRYMEVKEAVTLIRDTGGFSVIAHPAVTVGRREQMISSILELGASGIEVFSSYHRDEDIRYYRELADRYGVLKTAGSDFHGRNKPAVRLGDTNGMTKVDEAEIWEYLDNFRG</sequence>
<dbReference type="GO" id="GO:0035312">
    <property type="term" value="F:5'-3' DNA exonuclease activity"/>
    <property type="evidence" value="ECO:0007669"/>
    <property type="project" value="TreeGrafter"/>
</dbReference>
<dbReference type="Pfam" id="PF02811">
    <property type="entry name" value="PHP"/>
    <property type="match status" value="1"/>
</dbReference>
<feature type="domain" description="Polymerase/histidinol phosphatase N-terminal" evidence="1">
    <location>
        <begin position="2"/>
        <end position="68"/>
    </location>
</feature>
<evidence type="ECO:0000313" key="3">
    <source>
        <dbReference type="Proteomes" id="UP000005384"/>
    </source>
</evidence>
<dbReference type="InterPro" id="IPR052018">
    <property type="entry name" value="PHP_domain"/>
</dbReference>
<organism evidence="2 3">
    <name type="scientific">Hungatella hathewayi WAL-18680</name>
    <dbReference type="NCBI Taxonomy" id="742737"/>
    <lineage>
        <taxon>Bacteria</taxon>
        <taxon>Bacillati</taxon>
        <taxon>Bacillota</taxon>
        <taxon>Clostridia</taxon>
        <taxon>Lachnospirales</taxon>
        <taxon>Lachnospiraceae</taxon>
        <taxon>Hungatella</taxon>
    </lineage>
</organism>
<dbReference type="EMBL" id="ADLN01000060">
    <property type="protein sequence ID" value="EHI59377.1"/>
    <property type="molecule type" value="Genomic_DNA"/>
</dbReference>
<dbReference type="InterPro" id="IPR016195">
    <property type="entry name" value="Pol/histidinol_Pase-like"/>
</dbReference>
<accession>G5IGQ6</accession>
<dbReference type="InterPro" id="IPR004013">
    <property type="entry name" value="PHP_dom"/>
</dbReference>
<dbReference type="InterPro" id="IPR003141">
    <property type="entry name" value="Pol/His_phosphatase_N"/>
</dbReference>
<dbReference type="PANTHER" id="PTHR42924">
    <property type="entry name" value="EXONUCLEASE"/>
    <property type="match status" value="1"/>
</dbReference>
<evidence type="ECO:0000259" key="1">
    <source>
        <dbReference type="SMART" id="SM00481"/>
    </source>
</evidence>
<comment type="caution">
    <text evidence="2">The sequence shown here is derived from an EMBL/GenBank/DDBJ whole genome shotgun (WGS) entry which is preliminary data.</text>
</comment>
<proteinExistence type="predicted"/>